<protein>
    <recommendedName>
        <fullName evidence="4">Carboxylesterase type B domain-containing protein</fullName>
    </recommendedName>
</protein>
<evidence type="ECO:0000256" key="3">
    <source>
        <dbReference type="SAM" id="SignalP"/>
    </source>
</evidence>
<dbReference type="GO" id="GO:0016787">
    <property type="term" value="F:hydrolase activity"/>
    <property type="evidence" value="ECO:0007669"/>
    <property type="project" value="UniProtKB-KW"/>
</dbReference>
<reference evidence="5" key="1">
    <citation type="submission" date="2023-03" db="EMBL/GenBank/DDBJ databases">
        <title>Complete genome of Cladonia borealis.</title>
        <authorList>
            <person name="Park H."/>
        </authorList>
    </citation>
    <scope>NUCLEOTIDE SEQUENCE</scope>
    <source>
        <strain evidence="5">ANT050790</strain>
    </source>
</reference>
<dbReference type="Proteomes" id="UP001166286">
    <property type="component" value="Unassembled WGS sequence"/>
</dbReference>
<gene>
    <name evidence="5" type="ORF">JMJ35_009336</name>
</gene>
<dbReference type="InterPro" id="IPR002018">
    <property type="entry name" value="CarbesteraseB"/>
</dbReference>
<keyword evidence="6" id="KW-1185">Reference proteome</keyword>
<feature type="domain" description="Carboxylesterase type B" evidence="4">
    <location>
        <begin position="73"/>
        <end position="170"/>
    </location>
</feature>
<evidence type="ECO:0000256" key="2">
    <source>
        <dbReference type="ARBA" id="ARBA00022801"/>
    </source>
</evidence>
<name>A0AA39QS92_9LECA</name>
<sequence length="174" mass="19619">MAWHLLCIVLWATSVYASLLPHNDESYQQIPLGNPLATQTCAQETKVVPADETLPTIDLGYTKHKAVPNLYPNLYKFQNIRYAAAPTGDLRFRAPQPPEENDEVEDGSGRKECLQATIKWAENFPENSCGSSKICQCCKKETDTGWCEEPCEEKDCLFLDVYTPKRALDEKDSD</sequence>
<keyword evidence="2" id="KW-0378">Hydrolase</keyword>
<dbReference type="AlphaFoldDB" id="A0AA39QS92"/>
<comment type="similarity">
    <text evidence="1">Belongs to the type-B carboxylesterase/lipase family.</text>
</comment>
<accession>A0AA39QS92</accession>
<dbReference type="Gene3D" id="3.40.50.1820">
    <property type="entry name" value="alpha/beta hydrolase"/>
    <property type="match status" value="1"/>
</dbReference>
<dbReference type="Pfam" id="PF00135">
    <property type="entry name" value="COesterase"/>
    <property type="match status" value="1"/>
</dbReference>
<keyword evidence="3" id="KW-0732">Signal</keyword>
<organism evidence="5 6">
    <name type="scientific">Cladonia borealis</name>
    <dbReference type="NCBI Taxonomy" id="184061"/>
    <lineage>
        <taxon>Eukaryota</taxon>
        <taxon>Fungi</taxon>
        <taxon>Dikarya</taxon>
        <taxon>Ascomycota</taxon>
        <taxon>Pezizomycotina</taxon>
        <taxon>Lecanoromycetes</taxon>
        <taxon>OSLEUM clade</taxon>
        <taxon>Lecanoromycetidae</taxon>
        <taxon>Lecanorales</taxon>
        <taxon>Lecanorineae</taxon>
        <taxon>Cladoniaceae</taxon>
        <taxon>Cladonia</taxon>
    </lineage>
</organism>
<evidence type="ECO:0000313" key="6">
    <source>
        <dbReference type="Proteomes" id="UP001166286"/>
    </source>
</evidence>
<feature type="chain" id="PRO_5041225201" description="Carboxylesterase type B domain-containing protein" evidence="3">
    <location>
        <begin position="18"/>
        <end position="174"/>
    </location>
</feature>
<dbReference type="InterPro" id="IPR029058">
    <property type="entry name" value="AB_hydrolase_fold"/>
</dbReference>
<proteinExistence type="inferred from homology"/>
<feature type="signal peptide" evidence="3">
    <location>
        <begin position="1"/>
        <end position="17"/>
    </location>
</feature>
<dbReference type="SUPFAM" id="SSF53474">
    <property type="entry name" value="alpha/beta-Hydrolases"/>
    <property type="match status" value="1"/>
</dbReference>
<evidence type="ECO:0000313" key="5">
    <source>
        <dbReference type="EMBL" id="KAK0508252.1"/>
    </source>
</evidence>
<dbReference type="PANTHER" id="PTHR43142:SF1">
    <property type="entry name" value="CARBOXYLIC ESTER HYDROLASE"/>
    <property type="match status" value="1"/>
</dbReference>
<evidence type="ECO:0000259" key="4">
    <source>
        <dbReference type="Pfam" id="PF00135"/>
    </source>
</evidence>
<comment type="caution">
    <text evidence="5">The sequence shown here is derived from an EMBL/GenBank/DDBJ whole genome shotgun (WGS) entry which is preliminary data.</text>
</comment>
<dbReference type="PANTHER" id="PTHR43142">
    <property type="entry name" value="CARBOXYLIC ESTER HYDROLASE"/>
    <property type="match status" value="1"/>
</dbReference>
<evidence type="ECO:0000256" key="1">
    <source>
        <dbReference type="ARBA" id="ARBA00005964"/>
    </source>
</evidence>
<dbReference type="EMBL" id="JAFEKC020000021">
    <property type="protein sequence ID" value="KAK0508252.1"/>
    <property type="molecule type" value="Genomic_DNA"/>
</dbReference>